<feature type="compositionally biased region" description="Polar residues" evidence="2">
    <location>
        <begin position="46"/>
        <end position="57"/>
    </location>
</feature>
<reference evidence="4" key="1">
    <citation type="submission" date="2023-04" db="EMBL/GenBank/DDBJ databases">
        <title>Ambrosiozyma monospora NBRC 1965.</title>
        <authorList>
            <person name="Ichikawa N."/>
            <person name="Sato H."/>
            <person name="Tonouchi N."/>
        </authorList>
    </citation>
    <scope>NUCLEOTIDE SEQUENCE</scope>
    <source>
        <strain evidence="4">NBRC 1965</strain>
    </source>
</reference>
<keyword evidence="3" id="KW-1133">Transmembrane helix</keyword>
<comment type="caution">
    <text evidence="4">The sequence shown here is derived from an EMBL/GenBank/DDBJ whole genome shotgun (WGS) entry which is preliminary data.</text>
</comment>
<keyword evidence="3" id="KW-0812">Transmembrane</keyword>
<keyword evidence="3" id="KW-0472">Membrane</keyword>
<dbReference type="Proteomes" id="UP001165063">
    <property type="component" value="Unassembled WGS sequence"/>
</dbReference>
<feature type="region of interest" description="Disordered" evidence="2">
    <location>
        <begin position="43"/>
        <end position="68"/>
    </location>
</feature>
<gene>
    <name evidence="4" type="ORF">Amon01_000216800</name>
</gene>
<proteinExistence type="predicted"/>
<evidence type="ECO:0000256" key="2">
    <source>
        <dbReference type="SAM" id="MobiDB-lite"/>
    </source>
</evidence>
<sequence>MIPRTAKQLRPLLRTSILHIRPNAPSFTYRFYSVHKGDSFPRPSEAYTSKMGQQPSAPTAEHEMDPEEAKEIEEFPGFNKDEKKAVRKAMRKRSRRMTYWQMLLITILGSSVLNIMREKNLSEELDDNYKLRFQKFEELIEKLKNGDAVLEDVEAELKVLNERFDSVFELPKSEFEGVRGLDKVEFKKLFCKAKGIEYVSEDQKKEQEKKKAEQSGESKKEKLDDDTYL</sequence>
<accession>A0A9W7DF56</accession>
<dbReference type="OrthoDB" id="3988607at2759"/>
<name>A0A9W7DF56_AMBMO</name>
<dbReference type="EMBL" id="BSXU01000753">
    <property type="protein sequence ID" value="GMG21662.1"/>
    <property type="molecule type" value="Genomic_DNA"/>
</dbReference>
<protein>
    <submittedName>
        <fullName evidence="4">Unnamed protein product</fullName>
    </submittedName>
</protein>
<evidence type="ECO:0000256" key="1">
    <source>
        <dbReference type="SAM" id="Coils"/>
    </source>
</evidence>
<feature type="coiled-coil region" evidence="1">
    <location>
        <begin position="136"/>
        <end position="170"/>
    </location>
</feature>
<evidence type="ECO:0000256" key="3">
    <source>
        <dbReference type="SAM" id="Phobius"/>
    </source>
</evidence>
<dbReference type="AlphaFoldDB" id="A0A9W7DF56"/>
<keyword evidence="5" id="KW-1185">Reference proteome</keyword>
<evidence type="ECO:0000313" key="4">
    <source>
        <dbReference type="EMBL" id="GMG21662.1"/>
    </source>
</evidence>
<organism evidence="4 5">
    <name type="scientific">Ambrosiozyma monospora</name>
    <name type="common">Yeast</name>
    <name type="synonym">Endomycopsis monosporus</name>
    <dbReference type="NCBI Taxonomy" id="43982"/>
    <lineage>
        <taxon>Eukaryota</taxon>
        <taxon>Fungi</taxon>
        <taxon>Dikarya</taxon>
        <taxon>Ascomycota</taxon>
        <taxon>Saccharomycotina</taxon>
        <taxon>Pichiomycetes</taxon>
        <taxon>Pichiales</taxon>
        <taxon>Pichiaceae</taxon>
        <taxon>Ambrosiozyma</taxon>
    </lineage>
</organism>
<keyword evidence="1" id="KW-0175">Coiled coil</keyword>
<evidence type="ECO:0000313" key="5">
    <source>
        <dbReference type="Proteomes" id="UP001165063"/>
    </source>
</evidence>
<feature type="transmembrane region" description="Helical" evidence="3">
    <location>
        <begin position="97"/>
        <end position="116"/>
    </location>
</feature>
<feature type="region of interest" description="Disordered" evidence="2">
    <location>
        <begin position="201"/>
        <end position="229"/>
    </location>
</feature>